<comment type="caution">
    <text evidence="2">The sequence shown here is derived from an EMBL/GenBank/DDBJ whole genome shotgun (WGS) entry which is preliminary data.</text>
</comment>
<evidence type="ECO:0000313" key="2">
    <source>
        <dbReference type="EMBL" id="EAU48644.1"/>
    </source>
</evidence>
<name>Q0FWA8_SALBH</name>
<sequence>MSCFPRHAKRRCLSSSSLPATPLTLLTDYSVVKRGSRVFPGVPPWPMPPIGSPQPLSPPD</sequence>
<keyword evidence="3" id="KW-1185">Reference proteome</keyword>
<proteinExistence type="predicted"/>
<accession>Q0FWA8</accession>
<evidence type="ECO:0000313" key="3">
    <source>
        <dbReference type="Proteomes" id="UP000006230"/>
    </source>
</evidence>
<protein>
    <submittedName>
        <fullName evidence="2">Uncharacterized protein</fullName>
    </submittedName>
</protein>
<dbReference type="AlphaFoldDB" id="Q0FWA8"/>
<feature type="region of interest" description="Disordered" evidence="1">
    <location>
        <begin position="39"/>
        <end position="60"/>
    </location>
</feature>
<dbReference type="HOGENOM" id="CLU_2937532_0_0_5"/>
<gene>
    <name evidence="2" type="ORF">R2601_03688</name>
</gene>
<dbReference type="EMBL" id="AATQ01000001">
    <property type="protein sequence ID" value="EAU48644.1"/>
    <property type="molecule type" value="Genomic_DNA"/>
</dbReference>
<reference evidence="2 3" key="1">
    <citation type="journal article" date="2010" name="J. Bacteriol.">
        <title>Genome sequences of Pelagibaca bermudensis HTCC2601T and Maritimibacter alkaliphilus HTCC2654T, the type strains of two marine Roseobacter genera.</title>
        <authorList>
            <person name="Thrash J.C."/>
            <person name="Cho J.C."/>
            <person name="Ferriera S."/>
            <person name="Johnson J."/>
            <person name="Vergin K.L."/>
            <person name="Giovannoni S.J."/>
        </authorList>
    </citation>
    <scope>NUCLEOTIDE SEQUENCE [LARGE SCALE GENOMIC DNA]</scope>
    <source>
        <strain evidence="3">DSM 26914 / JCM 13377 / KCTC 12554 / HTCC2601</strain>
    </source>
</reference>
<evidence type="ECO:0000256" key="1">
    <source>
        <dbReference type="SAM" id="MobiDB-lite"/>
    </source>
</evidence>
<feature type="compositionally biased region" description="Pro residues" evidence="1">
    <location>
        <begin position="41"/>
        <end position="60"/>
    </location>
</feature>
<organism evidence="2 3">
    <name type="scientific">Salipiger bermudensis (strain DSM 26914 / JCM 13377 / KCTC 12554 / HTCC2601)</name>
    <name type="common">Pelagibaca bermudensis</name>
    <dbReference type="NCBI Taxonomy" id="314265"/>
    <lineage>
        <taxon>Bacteria</taxon>
        <taxon>Pseudomonadati</taxon>
        <taxon>Pseudomonadota</taxon>
        <taxon>Alphaproteobacteria</taxon>
        <taxon>Rhodobacterales</taxon>
        <taxon>Roseobacteraceae</taxon>
        <taxon>Salipiger</taxon>
    </lineage>
</organism>
<dbReference type="Proteomes" id="UP000006230">
    <property type="component" value="Unassembled WGS sequence"/>
</dbReference>